<dbReference type="SMART" id="SM00700">
    <property type="entry name" value="JHBP"/>
    <property type="match status" value="1"/>
</dbReference>
<dbReference type="GO" id="GO:0007623">
    <property type="term" value="P:circadian rhythm"/>
    <property type="evidence" value="ECO:0007669"/>
    <property type="project" value="UniProtKB-ARBA"/>
</dbReference>
<proteinExistence type="inferred from homology"/>
<dbReference type="FunFam" id="3.15.10.30:FF:000001">
    <property type="entry name" value="Takeout-like protein 1"/>
    <property type="match status" value="1"/>
</dbReference>
<evidence type="ECO:0000313" key="5">
    <source>
        <dbReference type="Proteomes" id="UP000053268"/>
    </source>
</evidence>
<gene>
    <name evidence="4" type="ORF">RR46_05119</name>
</gene>
<evidence type="ECO:0000256" key="3">
    <source>
        <dbReference type="ARBA" id="ARBA00060902"/>
    </source>
</evidence>
<keyword evidence="5" id="KW-1185">Reference proteome</keyword>
<evidence type="ECO:0000256" key="2">
    <source>
        <dbReference type="ARBA" id="ARBA00023108"/>
    </source>
</evidence>
<dbReference type="STRING" id="66420.A0A194QA85"/>
<dbReference type="InterPro" id="IPR010562">
    <property type="entry name" value="Haemolymph_juvenile_hormone-bd"/>
</dbReference>
<sequence length="258" mass="28466">MAKKSLSEVRGCRGGLGLNLAPLIHALSTSLASFIEKCDYKDKKVDSCIRKQIENSLSRFAKGIPELGVPSIDPVQLDEINIDGNGLKLKFVEAAMYGLSDSKLTDLKVDIGSNEEDFNLGFKGNMSLIAKYNIDGKILILPIKGDGDAVVKANNVEVNIQSKLVHVKDSKGRSHLKLITPNYKYDIQSTTFDLKNLFNGNKELAETTLSFANENWRQLMDDLAPPAIKQIVRSVIKAINKFFSKVPISEMVTGYKDS</sequence>
<reference evidence="4 5" key="1">
    <citation type="journal article" date="2015" name="Nat. Commun.">
        <title>Outbred genome sequencing and CRISPR/Cas9 gene editing in butterflies.</title>
        <authorList>
            <person name="Li X."/>
            <person name="Fan D."/>
            <person name="Zhang W."/>
            <person name="Liu G."/>
            <person name="Zhang L."/>
            <person name="Zhao L."/>
            <person name="Fang X."/>
            <person name="Chen L."/>
            <person name="Dong Y."/>
            <person name="Chen Y."/>
            <person name="Ding Y."/>
            <person name="Zhao R."/>
            <person name="Feng M."/>
            <person name="Zhu Y."/>
            <person name="Feng Y."/>
            <person name="Jiang X."/>
            <person name="Zhu D."/>
            <person name="Xiang H."/>
            <person name="Feng X."/>
            <person name="Li S."/>
            <person name="Wang J."/>
            <person name="Zhang G."/>
            <person name="Kronforst M.R."/>
            <person name="Wang W."/>
        </authorList>
    </citation>
    <scope>NUCLEOTIDE SEQUENCE [LARGE SCALE GENOMIC DNA]</scope>
    <source>
        <strain evidence="4">Ya'a_city_454_Px</strain>
        <tissue evidence="4">Whole body</tissue>
    </source>
</reference>
<dbReference type="Gene3D" id="3.15.10.30">
    <property type="entry name" value="Haemolymph juvenile hormone binding protein"/>
    <property type="match status" value="1"/>
</dbReference>
<dbReference type="PANTHER" id="PTHR11008:SF41">
    <property type="entry name" value="RE70318P"/>
    <property type="match status" value="1"/>
</dbReference>
<dbReference type="InterPro" id="IPR038606">
    <property type="entry name" value="To_sf"/>
</dbReference>
<keyword evidence="1" id="KW-0732">Signal</keyword>
<evidence type="ECO:0000256" key="1">
    <source>
        <dbReference type="ARBA" id="ARBA00022729"/>
    </source>
</evidence>
<keyword evidence="2" id="KW-0090">Biological rhythms</keyword>
<organism evidence="4 5">
    <name type="scientific">Papilio xuthus</name>
    <name type="common">Asian swallowtail butterfly</name>
    <dbReference type="NCBI Taxonomy" id="66420"/>
    <lineage>
        <taxon>Eukaryota</taxon>
        <taxon>Metazoa</taxon>
        <taxon>Ecdysozoa</taxon>
        <taxon>Arthropoda</taxon>
        <taxon>Hexapoda</taxon>
        <taxon>Insecta</taxon>
        <taxon>Pterygota</taxon>
        <taxon>Neoptera</taxon>
        <taxon>Endopterygota</taxon>
        <taxon>Lepidoptera</taxon>
        <taxon>Glossata</taxon>
        <taxon>Ditrysia</taxon>
        <taxon>Papilionoidea</taxon>
        <taxon>Papilionidae</taxon>
        <taxon>Papilioninae</taxon>
        <taxon>Papilio</taxon>
    </lineage>
</organism>
<dbReference type="AlphaFoldDB" id="A0A194QA85"/>
<dbReference type="PANTHER" id="PTHR11008">
    <property type="entry name" value="PROTEIN TAKEOUT-LIKE PROTEIN"/>
    <property type="match status" value="1"/>
</dbReference>
<evidence type="ECO:0000313" key="4">
    <source>
        <dbReference type="EMBL" id="KPJ01910.1"/>
    </source>
</evidence>
<protein>
    <submittedName>
        <fullName evidence="4">Circadian clock-controlled protein</fullName>
    </submittedName>
</protein>
<dbReference type="EMBL" id="KQ459299">
    <property type="protein sequence ID" value="KPJ01910.1"/>
    <property type="molecule type" value="Genomic_DNA"/>
</dbReference>
<accession>A0A194QA85</accession>
<dbReference type="Proteomes" id="UP000053268">
    <property type="component" value="Unassembled WGS sequence"/>
</dbReference>
<comment type="similarity">
    <text evidence="3">Belongs to the TO family.</text>
</comment>
<name>A0A194QA85_PAPXU</name>
<dbReference type="Pfam" id="PF06585">
    <property type="entry name" value="JHBP"/>
    <property type="match status" value="1"/>
</dbReference>